<dbReference type="Proteomes" id="UP001165575">
    <property type="component" value="Unassembled WGS sequence"/>
</dbReference>
<dbReference type="GO" id="GO:0008233">
    <property type="term" value="F:peptidase activity"/>
    <property type="evidence" value="ECO:0007669"/>
    <property type="project" value="UniProtKB-KW"/>
</dbReference>
<dbReference type="EMBL" id="JANIDX010000003">
    <property type="protein sequence ID" value="MCX5619514.1"/>
    <property type="molecule type" value="Genomic_DNA"/>
</dbReference>
<dbReference type="InterPro" id="IPR050130">
    <property type="entry name" value="ClpA_ClpB"/>
</dbReference>
<feature type="transmembrane region" description="Helical" evidence="4">
    <location>
        <begin position="53"/>
        <end position="73"/>
    </location>
</feature>
<gene>
    <name evidence="5" type="ORF">NQF89_03645</name>
</gene>
<organism evidence="5 6">
    <name type="scientific">Bombella pollinis</name>
    <dbReference type="NCBI Taxonomy" id="2967337"/>
    <lineage>
        <taxon>Bacteria</taxon>
        <taxon>Pseudomonadati</taxon>
        <taxon>Pseudomonadota</taxon>
        <taxon>Alphaproteobacteria</taxon>
        <taxon>Acetobacterales</taxon>
        <taxon>Acetobacteraceae</taxon>
        <taxon>Bombella</taxon>
    </lineage>
</organism>
<accession>A0ABT3WNV3</accession>
<evidence type="ECO:0000313" key="5">
    <source>
        <dbReference type="EMBL" id="MCX5619514.1"/>
    </source>
</evidence>
<evidence type="ECO:0000256" key="4">
    <source>
        <dbReference type="SAM" id="Phobius"/>
    </source>
</evidence>
<dbReference type="PRINTS" id="PR00300">
    <property type="entry name" value="CLPPROTEASEA"/>
</dbReference>
<dbReference type="GO" id="GO:0005524">
    <property type="term" value="F:ATP binding"/>
    <property type="evidence" value="ECO:0007669"/>
    <property type="project" value="UniProtKB-KW"/>
</dbReference>
<name>A0ABT3WNV3_9PROT</name>
<evidence type="ECO:0000256" key="2">
    <source>
        <dbReference type="ARBA" id="ARBA00022840"/>
    </source>
</evidence>
<dbReference type="InterPro" id="IPR027417">
    <property type="entry name" value="P-loop_NTPase"/>
</dbReference>
<dbReference type="PANTHER" id="PTHR11638:SF18">
    <property type="entry name" value="HEAT SHOCK PROTEIN 104"/>
    <property type="match status" value="1"/>
</dbReference>
<sequence>MMKSLLLWLSRMMPLMMALFLLLALIQLGLLFHTAPLAIIHTGYKILDHGRPFYIPLACITLALSLGGILYYLSVERLAQHGLFHRKTPLTLLLGYLINTKAYEKTAIRLQQDSSFNAEELATTLQTRVIGHDDICEEISQQLRRRLSLHNRTQPVGVFLFSGPPSTGKTHLARQLALQTARPLVPFDMQKLTPTGAEPPIAQPPTYGLTFLNDLATTLRAQPDALILLNGVEYTPPEIGNALISAWIDGYIPDPITGKHIPTTQSIFILTTSLHSALEPANPSPTPTEQVIPPLLLGHVDRSFTFHPLTRASLTRIAALEAERLIRNYGLTVEAGGIDPSLFSQPLQKHYNAQEITNAHGVRRLIEDMLSDALITAQQQNYTHIHLLSSPTGALSIHPSNGPQTRMNKARL</sequence>
<keyword evidence="6" id="KW-1185">Reference proteome</keyword>
<reference evidence="5 6" key="1">
    <citation type="submission" date="2022-07" db="EMBL/GenBank/DDBJ databases">
        <title>Bombella genomes.</title>
        <authorList>
            <person name="Harer L."/>
            <person name="Styblova S."/>
            <person name="Ehrmann M."/>
        </authorList>
    </citation>
    <scope>NUCLEOTIDE SEQUENCE [LARGE SCALE GENOMIC DNA]</scope>
    <source>
        <strain evidence="5 6">TMW 2.2556</strain>
    </source>
</reference>
<protein>
    <submittedName>
        <fullName evidence="5">ATP-dependent Clp protease ATP-binding subunit</fullName>
    </submittedName>
</protein>
<dbReference type="InterPro" id="IPR001270">
    <property type="entry name" value="ClpA/B"/>
</dbReference>
<evidence type="ECO:0000256" key="3">
    <source>
        <dbReference type="SAM" id="MobiDB-lite"/>
    </source>
</evidence>
<evidence type="ECO:0000313" key="6">
    <source>
        <dbReference type="Proteomes" id="UP001165575"/>
    </source>
</evidence>
<evidence type="ECO:0000256" key="1">
    <source>
        <dbReference type="ARBA" id="ARBA00022741"/>
    </source>
</evidence>
<dbReference type="GO" id="GO:0006508">
    <property type="term" value="P:proteolysis"/>
    <property type="evidence" value="ECO:0007669"/>
    <property type="project" value="UniProtKB-KW"/>
</dbReference>
<keyword evidence="2 5" id="KW-0067">ATP-binding</keyword>
<comment type="caution">
    <text evidence="5">The sequence shown here is derived from an EMBL/GenBank/DDBJ whole genome shotgun (WGS) entry which is preliminary data.</text>
</comment>
<keyword evidence="4" id="KW-0812">Transmembrane</keyword>
<keyword evidence="4" id="KW-0472">Membrane</keyword>
<dbReference type="Gene3D" id="3.40.50.300">
    <property type="entry name" value="P-loop containing nucleotide triphosphate hydrolases"/>
    <property type="match status" value="1"/>
</dbReference>
<dbReference type="SUPFAM" id="SSF52540">
    <property type="entry name" value="P-loop containing nucleoside triphosphate hydrolases"/>
    <property type="match status" value="1"/>
</dbReference>
<keyword evidence="4" id="KW-1133">Transmembrane helix</keyword>
<keyword evidence="1" id="KW-0547">Nucleotide-binding</keyword>
<feature type="region of interest" description="Disordered" evidence="3">
    <location>
        <begin position="393"/>
        <end position="412"/>
    </location>
</feature>
<keyword evidence="5" id="KW-0645">Protease</keyword>
<proteinExistence type="predicted"/>
<dbReference type="PANTHER" id="PTHR11638">
    <property type="entry name" value="ATP-DEPENDENT CLP PROTEASE"/>
    <property type="match status" value="1"/>
</dbReference>
<dbReference type="RefSeq" id="WP_266137527.1">
    <property type="nucleotide sequence ID" value="NZ_JANIDX010000003.1"/>
</dbReference>
<keyword evidence="5" id="KW-0378">Hydrolase</keyword>